<reference evidence="1 2" key="1">
    <citation type="journal article" date="2012" name="Genome Biol.">
        <title>Genome and low-iron response of an oceanic diatom adapted to chronic iron limitation.</title>
        <authorList>
            <person name="Lommer M."/>
            <person name="Specht M."/>
            <person name="Roy A.S."/>
            <person name="Kraemer L."/>
            <person name="Andreson R."/>
            <person name="Gutowska M.A."/>
            <person name="Wolf J."/>
            <person name="Bergner S.V."/>
            <person name="Schilhabel M.B."/>
            <person name="Klostermeier U.C."/>
            <person name="Beiko R.G."/>
            <person name="Rosenstiel P."/>
            <person name="Hippler M."/>
            <person name="Laroche J."/>
        </authorList>
    </citation>
    <scope>NUCLEOTIDE SEQUENCE [LARGE SCALE GENOMIC DNA]</scope>
    <source>
        <strain evidence="1 2">CCMP1005</strain>
    </source>
</reference>
<feature type="non-terminal residue" evidence="1">
    <location>
        <position position="82"/>
    </location>
</feature>
<organism evidence="1 2">
    <name type="scientific">Thalassiosira oceanica</name>
    <name type="common">Marine diatom</name>
    <dbReference type="NCBI Taxonomy" id="159749"/>
    <lineage>
        <taxon>Eukaryota</taxon>
        <taxon>Sar</taxon>
        <taxon>Stramenopiles</taxon>
        <taxon>Ochrophyta</taxon>
        <taxon>Bacillariophyta</taxon>
        <taxon>Coscinodiscophyceae</taxon>
        <taxon>Thalassiosirophycidae</taxon>
        <taxon>Thalassiosirales</taxon>
        <taxon>Thalassiosiraceae</taxon>
        <taxon>Thalassiosira</taxon>
    </lineage>
</organism>
<keyword evidence="2" id="KW-1185">Reference proteome</keyword>
<evidence type="ECO:0000313" key="2">
    <source>
        <dbReference type="Proteomes" id="UP000266841"/>
    </source>
</evidence>
<accession>K0RK34</accession>
<dbReference type="EMBL" id="AGNL01047380">
    <property type="protein sequence ID" value="EJK47067.1"/>
    <property type="molecule type" value="Genomic_DNA"/>
</dbReference>
<name>K0RK34_THAOC</name>
<protein>
    <submittedName>
        <fullName evidence="1">Uncharacterized protein</fullName>
    </submittedName>
</protein>
<evidence type="ECO:0000313" key="1">
    <source>
        <dbReference type="EMBL" id="EJK47067.1"/>
    </source>
</evidence>
<dbReference type="Proteomes" id="UP000266841">
    <property type="component" value="Unassembled WGS sequence"/>
</dbReference>
<dbReference type="AlphaFoldDB" id="K0RK34"/>
<comment type="caution">
    <text evidence="1">The sequence shown here is derived from an EMBL/GenBank/DDBJ whole genome shotgun (WGS) entry which is preliminary data.</text>
</comment>
<proteinExistence type="predicted"/>
<gene>
    <name evidence="1" type="ORF">THAOC_34240</name>
</gene>
<sequence>MSPLDCAPRLVLEPGEVDVEVVELRLVVHEDPHLVACDAVDRLDRGEALGPHVLEEPPVGAPQVAQAGDVRNLDNAQAVKVA</sequence>